<reference evidence="1 2" key="1">
    <citation type="submission" date="2024-03" db="EMBL/GenBank/DDBJ databases">
        <authorList>
            <person name="Jo J.-H."/>
        </authorList>
    </citation>
    <scope>NUCLEOTIDE SEQUENCE [LARGE SCALE GENOMIC DNA]</scope>
    <source>
        <strain evidence="1 2">PS1R-30</strain>
    </source>
</reference>
<sequence length="324" mass="34681">MTQVYITIDTEYSAGMVVQQGTDCRAENFARAIACETPSGPVGIGYQLDRFDRHGLKAVFFVDPMPALVWGVAAIADVVGPIVARGHDVQLHLHTEWLEFAGSANPLGTRTGTHIKDFAFDEQCRLLAYARDTLIAAGAPAPIAFRAGNYGANDDTLRALAEIGLAYDTSHCPGIAGSDCAIGLGADDRLPVERYGVIEVPIGAIATRGDGLRHGQLTALSAGEILAALRHTRSQGGESFTLVSHSFELASRDRLRTNQIVKRRFEQVCAGLARMEGVTTATYADAPPRLPRTPAPQRVLPHNPWRTGLRLVEQAAANALYGGA</sequence>
<gene>
    <name evidence="1" type="ORF">WG901_09950</name>
</gene>
<dbReference type="Proteomes" id="UP001361239">
    <property type="component" value="Unassembled WGS sequence"/>
</dbReference>
<evidence type="ECO:0000313" key="2">
    <source>
        <dbReference type="Proteomes" id="UP001361239"/>
    </source>
</evidence>
<comment type="caution">
    <text evidence="1">The sequence shown here is derived from an EMBL/GenBank/DDBJ whole genome shotgun (WGS) entry which is preliminary data.</text>
</comment>
<dbReference type="InterPro" id="IPR011330">
    <property type="entry name" value="Glyco_hydro/deAcase_b/a-brl"/>
</dbReference>
<evidence type="ECO:0008006" key="3">
    <source>
        <dbReference type="Google" id="ProtNLM"/>
    </source>
</evidence>
<organism evidence="1 2">
    <name type="scientific">Novosphingobium anseongense</name>
    <dbReference type="NCBI Taxonomy" id="3133436"/>
    <lineage>
        <taxon>Bacteria</taxon>
        <taxon>Pseudomonadati</taxon>
        <taxon>Pseudomonadota</taxon>
        <taxon>Alphaproteobacteria</taxon>
        <taxon>Sphingomonadales</taxon>
        <taxon>Sphingomonadaceae</taxon>
        <taxon>Novosphingobium</taxon>
    </lineage>
</organism>
<accession>A0ABU8RW68</accession>
<dbReference type="EMBL" id="JBBHJZ010000002">
    <property type="protein sequence ID" value="MEJ5976956.1"/>
    <property type="molecule type" value="Genomic_DNA"/>
</dbReference>
<dbReference type="RefSeq" id="WP_339586912.1">
    <property type="nucleotide sequence ID" value="NZ_JBBHJZ010000002.1"/>
</dbReference>
<protein>
    <recommendedName>
        <fullName evidence="3">Polysaccharide deacetylase</fullName>
    </recommendedName>
</protein>
<evidence type="ECO:0000313" key="1">
    <source>
        <dbReference type="EMBL" id="MEJ5976956.1"/>
    </source>
</evidence>
<dbReference type="Gene3D" id="3.20.20.370">
    <property type="entry name" value="Glycoside hydrolase/deacetylase"/>
    <property type="match status" value="1"/>
</dbReference>
<dbReference type="CDD" id="cd10933">
    <property type="entry name" value="CE4_u9"/>
    <property type="match status" value="1"/>
</dbReference>
<keyword evidence="2" id="KW-1185">Reference proteome</keyword>
<name>A0ABU8RW68_9SPHN</name>
<dbReference type="SUPFAM" id="SSF88713">
    <property type="entry name" value="Glycoside hydrolase/deacetylase"/>
    <property type="match status" value="1"/>
</dbReference>
<proteinExistence type="predicted"/>